<dbReference type="CDD" id="cd06261">
    <property type="entry name" value="TM_PBP2"/>
    <property type="match status" value="1"/>
</dbReference>
<dbReference type="OrthoDB" id="9803623at2"/>
<dbReference type="GO" id="GO:0005886">
    <property type="term" value="C:plasma membrane"/>
    <property type="evidence" value="ECO:0007669"/>
    <property type="project" value="UniProtKB-SubCell"/>
</dbReference>
<comment type="caution">
    <text evidence="9">The sequence shown here is derived from an EMBL/GenBank/DDBJ whole genome shotgun (WGS) entry which is preliminary data.</text>
</comment>
<dbReference type="PANTHER" id="PTHR43163">
    <property type="entry name" value="DIPEPTIDE TRANSPORT SYSTEM PERMEASE PROTEIN DPPB-RELATED"/>
    <property type="match status" value="1"/>
</dbReference>
<dbReference type="Gene3D" id="1.10.3720.10">
    <property type="entry name" value="MetI-like"/>
    <property type="match status" value="1"/>
</dbReference>
<dbReference type="eggNOG" id="COG0601">
    <property type="taxonomic scope" value="Bacteria"/>
</dbReference>
<evidence type="ECO:0000256" key="4">
    <source>
        <dbReference type="ARBA" id="ARBA00022692"/>
    </source>
</evidence>
<dbReference type="InterPro" id="IPR000515">
    <property type="entry name" value="MetI-like"/>
</dbReference>
<evidence type="ECO:0000256" key="2">
    <source>
        <dbReference type="ARBA" id="ARBA00022448"/>
    </source>
</evidence>
<keyword evidence="3" id="KW-1003">Cell membrane</keyword>
<evidence type="ECO:0000256" key="6">
    <source>
        <dbReference type="ARBA" id="ARBA00023136"/>
    </source>
</evidence>
<dbReference type="STRING" id="1000565.METUNv1_00980"/>
<organism evidence="9 10">
    <name type="scientific">Methyloversatilis universalis (strain ATCC BAA-1314 / DSM 25237 / JCM 13912 / CCUG 52030 / FAM5)</name>
    <dbReference type="NCBI Taxonomy" id="1000565"/>
    <lineage>
        <taxon>Bacteria</taxon>
        <taxon>Pseudomonadati</taxon>
        <taxon>Pseudomonadota</taxon>
        <taxon>Betaproteobacteria</taxon>
        <taxon>Nitrosomonadales</taxon>
        <taxon>Sterolibacteriaceae</taxon>
        <taxon>Methyloversatilis</taxon>
    </lineage>
</organism>
<evidence type="ECO:0000259" key="8">
    <source>
        <dbReference type="PROSITE" id="PS50928"/>
    </source>
</evidence>
<keyword evidence="2 7" id="KW-0813">Transport</keyword>
<dbReference type="InterPro" id="IPR035906">
    <property type="entry name" value="MetI-like_sf"/>
</dbReference>
<name>F5R9Q9_METUF</name>
<evidence type="ECO:0000256" key="5">
    <source>
        <dbReference type="ARBA" id="ARBA00022989"/>
    </source>
</evidence>
<feature type="transmembrane region" description="Helical" evidence="7">
    <location>
        <begin position="313"/>
        <end position="340"/>
    </location>
</feature>
<feature type="transmembrane region" description="Helical" evidence="7">
    <location>
        <begin position="212"/>
        <end position="232"/>
    </location>
</feature>
<evidence type="ECO:0000256" key="7">
    <source>
        <dbReference type="RuleBase" id="RU363032"/>
    </source>
</evidence>
<feature type="transmembrane region" description="Helical" evidence="7">
    <location>
        <begin position="130"/>
        <end position="153"/>
    </location>
</feature>
<accession>F5R9Q9</accession>
<dbReference type="Pfam" id="PF19300">
    <property type="entry name" value="BPD_transp_1_N"/>
    <property type="match status" value="1"/>
</dbReference>
<keyword evidence="10" id="KW-1185">Reference proteome</keyword>
<keyword evidence="5 7" id="KW-1133">Transmembrane helix</keyword>
<dbReference type="SUPFAM" id="SSF161098">
    <property type="entry name" value="MetI-like"/>
    <property type="match status" value="1"/>
</dbReference>
<dbReference type="Proteomes" id="UP000005019">
    <property type="component" value="Unassembled WGS sequence"/>
</dbReference>
<dbReference type="EMBL" id="AFHG01000031">
    <property type="protein sequence ID" value="EGK72741.1"/>
    <property type="molecule type" value="Genomic_DNA"/>
</dbReference>
<dbReference type="GO" id="GO:0055085">
    <property type="term" value="P:transmembrane transport"/>
    <property type="evidence" value="ECO:0007669"/>
    <property type="project" value="InterPro"/>
</dbReference>
<evidence type="ECO:0000313" key="9">
    <source>
        <dbReference type="EMBL" id="EGK72741.1"/>
    </source>
</evidence>
<keyword evidence="6 7" id="KW-0472">Membrane</keyword>
<comment type="similarity">
    <text evidence="7">Belongs to the binding-protein-dependent transport system permease family.</text>
</comment>
<gene>
    <name evidence="9" type="ORF">METUNv1_00980</name>
</gene>
<evidence type="ECO:0000313" key="10">
    <source>
        <dbReference type="Proteomes" id="UP000005019"/>
    </source>
</evidence>
<dbReference type="PANTHER" id="PTHR43163:SF3">
    <property type="entry name" value="PEPTIDE ABC TRANSPORTER PERMEASE PROTEIN"/>
    <property type="match status" value="1"/>
</dbReference>
<evidence type="ECO:0000256" key="3">
    <source>
        <dbReference type="ARBA" id="ARBA00022475"/>
    </source>
</evidence>
<proteinExistence type="inferred from homology"/>
<comment type="subcellular location">
    <subcellularLocation>
        <location evidence="1 7">Cell membrane</location>
        <topology evidence="1 7">Multi-pass membrane protein</topology>
    </subcellularLocation>
</comment>
<dbReference type="PROSITE" id="PS50928">
    <property type="entry name" value="ABC_TM1"/>
    <property type="match status" value="1"/>
</dbReference>
<keyword evidence="4 7" id="KW-0812">Transmembrane</keyword>
<dbReference type="Pfam" id="PF00528">
    <property type="entry name" value="BPD_transp_1"/>
    <property type="match status" value="1"/>
</dbReference>
<dbReference type="RefSeq" id="WP_008059411.1">
    <property type="nucleotide sequence ID" value="NZ_AFHG01000031.1"/>
</dbReference>
<feature type="transmembrane region" description="Helical" evidence="7">
    <location>
        <begin position="267"/>
        <end position="293"/>
    </location>
</feature>
<feature type="transmembrane region" description="Helical" evidence="7">
    <location>
        <begin position="173"/>
        <end position="200"/>
    </location>
</feature>
<sequence>MSSVPLHAGAPSPASTGPLAALKALRGRMPAWLPWFVGRLLSGIGVVLVISFIVFGATQALPSDPARIILGPEAPEHTVDTLRRQLGLDRPLALQYVDWAQQVLSGNLGRSIDSNVPVGELMAGRFANSLTLTLAVAAVAFPLALVLGIFMALRRDSLADRAVLSSVVLFKAVPGFVIGICLVMIFSTSVFSILPAASLLDPSLPAWRQPQYLVLPTATLALSVATYLLRLVRASMIEAMDSEYVTAARLRGVPERRIIWRHAVPNALIPAIQGVAMTFRVLFGGAVLAEVIFSYPGIGNTLNAAIEMRDLPLIQGIVLVITVGVVVINLAADLITVLLTPRLRTATRIRARSPGLRNAASLWRTGKSWRVSV</sequence>
<protein>
    <submittedName>
        <fullName evidence="9">Dipeptide transport protein</fullName>
    </submittedName>
</protein>
<evidence type="ECO:0000256" key="1">
    <source>
        <dbReference type="ARBA" id="ARBA00004651"/>
    </source>
</evidence>
<feature type="transmembrane region" description="Helical" evidence="7">
    <location>
        <begin position="32"/>
        <end position="55"/>
    </location>
</feature>
<feature type="domain" description="ABC transmembrane type-1" evidence="8">
    <location>
        <begin position="126"/>
        <end position="336"/>
    </location>
</feature>
<reference evidence="9 10" key="1">
    <citation type="journal article" date="2011" name="J. Bacteriol.">
        <title>Genome sequence of Methyloversatilis universalis FAM5T, a methylotrophic representative of the order Rhodocyclales.</title>
        <authorList>
            <person name="Kittichotirat W."/>
            <person name="Good N.M."/>
            <person name="Hall R."/>
            <person name="Bringel F."/>
            <person name="Lajus A."/>
            <person name="Medigue C."/>
            <person name="Smalley N.E."/>
            <person name="Beck D."/>
            <person name="Bumgarner R."/>
            <person name="Vuilleumier S."/>
            <person name="Kalyuzhnaya M.G."/>
        </authorList>
    </citation>
    <scope>NUCLEOTIDE SEQUENCE [LARGE SCALE GENOMIC DNA]</scope>
    <source>
        <strain evidence="10">ATCC BAA-1314 / JCM 13912 / FAM5</strain>
    </source>
</reference>
<dbReference type="AlphaFoldDB" id="F5R9Q9"/>
<dbReference type="InterPro" id="IPR045621">
    <property type="entry name" value="BPD_transp_1_N"/>
</dbReference>